<reference evidence="1 2" key="1">
    <citation type="journal article" date="2009" name="Int. J. Syst. Evol. Microbiol.">
        <title>Paenibacillus contaminans sp. nov., isolated from a contaminated laboratory plate.</title>
        <authorList>
            <person name="Chou J.H."/>
            <person name="Lee J.H."/>
            <person name="Lin M.C."/>
            <person name="Chang P.S."/>
            <person name="Arun A.B."/>
            <person name="Young C.C."/>
            <person name="Chen W.M."/>
        </authorList>
    </citation>
    <scope>NUCLEOTIDE SEQUENCE [LARGE SCALE GENOMIC DNA]</scope>
    <source>
        <strain evidence="1 2">CKOBP-6</strain>
    </source>
</reference>
<comment type="caution">
    <text evidence="1">The sequence shown here is derived from an EMBL/GenBank/DDBJ whole genome shotgun (WGS) entry which is preliminary data.</text>
</comment>
<accession>A0A329MS78</accession>
<proteinExistence type="predicted"/>
<evidence type="ECO:0000313" key="1">
    <source>
        <dbReference type="EMBL" id="RAV22644.1"/>
    </source>
</evidence>
<dbReference type="RefSeq" id="WP_113028755.1">
    <property type="nucleotide sequence ID" value="NZ_QMFB01000001.1"/>
</dbReference>
<gene>
    <name evidence="1" type="ORF">DQG23_00035</name>
</gene>
<organism evidence="1 2">
    <name type="scientific">Paenibacillus contaminans</name>
    <dbReference type="NCBI Taxonomy" id="450362"/>
    <lineage>
        <taxon>Bacteria</taxon>
        <taxon>Bacillati</taxon>
        <taxon>Bacillota</taxon>
        <taxon>Bacilli</taxon>
        <taxon>Bacillales</taxon>
        <taxon>Paenibacillaceae</taxon>
        <taxon>Paenibacillus</taxon>
    </lineage>
</organism>
<evidence type="ECO:0000313" key="2">
    <source>
        <dbReference type="Proteomes" id="UP000250369"/>
    </source>
</evidence>
<sequence length="123" mass="14369">MENVYIYNRFIGNHIEGFEERAFFLGQEVSNIKEHLPLFGFKAVRAFSDLGYYDNELFNQMFEIIPYGFTIAMSQLLQVGDPTCLEKLSQKDIKILVIDLTLNNWPMVYSSKEIYESYMNTAV</sequence>
<protein>
    <submittedName>
        <fullName evidence="1">Uncharacterized protein</fullName>
    </submittedName>
</protein>
<dbReference type="AlphaFoldDB" id="A0A329MS78"/>
<name>A0A329MS78_9BACL</name>
<keyword evidence="2" id="KW-1185">Reference proteome</keyword>
<dbReference type="EMBL" id="QMFB01000001">
    <property type="protein sequence ID" value="RAV22644.1"/>
    <property type="molecule type" value="Genomic_DNA"/>
</dbReference>
<dbReference type="Proteomes" id="UP000250369">
    <property type="component" value="Unassembled WGS sequence"/>
</dbReference>